<dbReference type="GeneID" id="83202820"/>
<organism evidence="1 2">
    <name type="scientific">Penicillium chermesinum</name>
    <dbReference type="NCBI Taxonomy" id="63820"/>
    <lineage>
        <taxon>Eukaryota</taxon>
        <taxon>Fungi</taxon>
        <taxon>Dikarya</taxon>
        <taxon>Ascomycota</taxon>
        <taxon>Pezizomycotina</taxon>
        <taxon>Eurotiomycetes</taxon>
        <taxon>Eurotiomycetidae</taxon>
        <taxon>Eurotiales</taxon>
        <taxon>Aspergillaceae</taxon>
        <taxon>Penicillium</taxon>
    </lineage>
</organism>
<proteinExistence type="predicted"/>
<dbReference type="EMBL" id="JAPQKS010000005">
    <property type="protein sequence ID" value="KAJ5224996.1"/>
    <property type="molecule type" value="Genomic_DNA"/>
</dbReference>
<dbReference type="AlphaFoldDB" id="A0A9W9NSJ2"/>
<dbReference type="OrthoDB" id="6133115at2759"/>
<evidence type="ECO:0000313" key="1">
    <source>
        <dbReference type="EMBL" id="KAJ5224996.1"/>
    </source>
</evidence>
<evidence type="ECO:0000313" key="2">
    <source>
        <dbReference type="Proteomes" id="UP001150941"/>
    </source>
</evidence>
<name>A0A9W9NSJ2_9EURO</name>
<gene>
    <name evidence="1" type="ORF">N7468_006221</name>
</gene>
<comment type="caution">
    <text evidence="1">The sequence shown here is derived from an EMBL/GenBank/DDBJ whole genome shotgun (WGS) entry which is preliminary data.</text>
</comment>
<sequence>MDQNAPLGNSEQSFVQGSVSGLKKLLHKAGIETSIVYVFFPETKWLALEYVDHLCARDGLTGGVFETCGHAVKPHFHCSVNTGRIEKPVIEQAEYTEHTAA</sequence>
<accession>A0A9W9NSJ2</accession>
<protein>
    <submittedName>
        <fullName evidence="1">Uncharacterized protein</fullName>
    </submittedName>
</protein>
<keyword evidence="2" id="KW-1185">Reference proteome</keyword>
<reference evidence="1" key="1">
    <citation type="submission" date="2022-11" db="EMBL/GenBank/DDBJ databases">
        <authorList>
            <person name="Petersen C."/>
        </authorList>
    </citation>
    <scope>NUCLEOTIDE SEQUENCE</scope>
    <source>
        <strain evidence="1">IBT 19713</strain>
    </source>
</reference>
<dbReference type="Proteomes" id="UP001150941">
    <property type="component" value="Unassembled WGS sequence"/>
</dbReference>
<reference evidence="1" key="2">
    <citation type="journal article" date="2023" name="IMA Fungus">
        <title>Comparative genomic study of the Penicillium genus elucidates a diverse pangenome and 15 lateral gene transfer events.</title>
        <authorList>
            <person name="Petersen C."/>
            <person name="Sorensen T."/>
            <person name="Nielsen M.R."/>
            <person name="Sondergaard T.E."/>
            <person name="Sorensen J.L."/>
            <person name="Fitzpatrick D.A."/>
            <person name="Frisvad J.C."/>
            <person name="Nielsen K.L."/>
        </authorList>
    </citation>
    <scope>NUCLEOTIDE SEQUENCE</scope>
    <source>
        <strain evidence="1">IBT 19713</strain>
    </source>
</reference>
<dbReference type="RefSeq" id="XP_058328407.1">
    <property type="nucleotide sequence ID" value="XM_058475517.1"/>
</dbReference>